<feature type="domain" description="UBP-type" evidence="22">
    <location>
        <begin position="185"/>
        <end position="300"/>
    </location>
</feature>
<evidence type="ECO:0000259" key="21">
    <source>
        <dbReference type="PROSITE" id="PS50235"/>
    </source>
</evidence>
<dbReference type="Gene3D" id="1.10.8.10">
    <property type="entry name" value="DNA helicase RuvA subunit, C-terminal domain"/>
    <property type="match status" value="2"/>
</dbReference>
<evidence type="ECO:0000256" key="13">
    <source>
        <dbReference type="ARBA" id="ARBA00029877"/>
    </source>
</evidence>
<dbReference type="GO" id="GO:0004843">
    <property type="term" value="F:cysteine-type deubiquitinase activity"/>
    <property type="evidence" value="ECO:0007669"/>
    <property type="project" value="UniProtKB-EC"/>
</dbReference>
<evidence type="ECO:0000259" key="22">
    <source>
        <dbReference type="PROSITE" id="PS50271"/>
    </source>
</evidence>
<evidence type="ECO:0000256" key="2">
    <source>
        <dbReference type="ARBA" id="ARBA00009085"/>
    </source>
</evidence>
<dbReference type="PROSITE" id="PS50235">
    <property type="entry name" value="USP_3"/>
    <property type="match status" value="1"/>
</dbReference>
<dbReference type="InterPro" id="IPR001394">
    <property type="entry name" value="Peptidase_C19_UCH"/>
</dbReference>
<evidence type="ECO:0000256" key="10">
    <source>
        <dbReference type="ARBA" id="ARBA00022801"/>
    </source>
</evidence>
<evidence type="ECO:0000256" key="9">
    <source>
        <dbReference type="ARBA" id="ARBA00022786"/>
    </source>
</evidence>
<organism evidence="23 24">
    <name type="scientific">Hondaea fermentalgiana</name>
    <dbReference type="NCBI Taxonomy" id="2315210"/>
    <lineage>
        <taxon>Eukaryota</taxon>
        <taxon>Sar</taxon>
        <taxon>Stramenopiles</taxon>
        <taxon>Bigyra</taxon>
        <taxon>Labyrinthulomycetes</taxon>
        <taxon>Thraustochytrida</taxon>
        <taxon>Thraustochytriidae</taxon>
        <taxon>Hondaea</taxon>
    </lineage>
</organism>
<dbReference type="SUPFAM" id="SSF57850">
    <property type="entry name" value="RING/U-box"/>
    <property type="match status" value="1"/>
</dbReference>
<dbReference type="InterPro" id="IPR013083">
    <property type="entry name" value="Znf_RING/FYVE/PHD"/>
</dbReference>
<dbReference type="InParanoid" id="A0A2R5GGB5"/>
<feature type="region of interest" description="Disordered" evidence="19">
    <location>
        <begin position="654"/>
        <end position="673"/>
    </location>
</feature>
<dbReference type="InterPro" id="IPR028889">
    <property type="entry name" value="USP"/>
</dbReference>
<keyword evidence="5" id="KW-0645">Protease</keyword>
<dbReference type="CDD" id="cd14386">
    <property type="entry name" value="UBA2_UBP5"/>
    <property type="match status" value="1"/>
</dbReference>
<dbReference type="Gene3D" id="3.90.70.10">
    <property type="entry name" value="Cysteine proteinases"/>
    <property type="match status" value="1"/>
</dbReference>
<dbReference type="SUPFAM" id="SSF54001">
    <property type="entry name" value="Cysteine proteinases"/>
    <property type="match status" value="1"/>
</dbReference>
<dbReference type="OrthoDB" id="361536at2759"/>
<evidence type="ECO:0000256" key="8">
    <source>
        <dbReference type="ARBA" id="ARBA00022771"/>
    </source>
</evidence>
<dbReference type="PANTHER" id="PTHR24006">
    <property type="entry name" value="UBIQUITIN CARBOXYL-TERMINAL HYDROLASE"/>
    <property type="match status" value="1"/>
</dbReference>
<evidence type="ECO:0000256" key="19">
    <source>
        <dbReference type="SAM" id="MobiDB-lite"/>
    </source>
</evidence>
<evidence type="ECO:0000256" key="14">
    <source>
        <dbReference type="ARBA" id="ARBA00029889"/>
    </source>
</evidence>
<evidence type="ECO:0000256" key="5">
    <source>
        <dbReference type="ARBA" id="ARBA00022670"/>
    </source>
</evidence>
<dbReference type="InterPro" id="IPR015940">
    <property type="entry name" value="UBA"/>
</dbReference>
<dbReference type="GO" id="GO:0005634">
    <property type="term" value="C:nucleus"/>
    <property type="evidence" value="ECO:0007669"/>
    <property type="project" value="TreeGrafter"/>
</dbReference>
<dbReference type="PANTHER" id="PTHR24006:SF664">
    <property type="entry name" value="UBIQUITIN CARBOXYL-TERMINAL HYDROLASE"/>
    <property type="match status" value="1"/>
</dbReference>
<dbReference type="Pfam" id="PF00627">
    <property type="entry name" value="UBA"/>
    <property type="match status" value="2"/>
</dbReference>
<comment type="catalytic activity">
    <reaction evidence="1">
        <text>Thiol-dependent hydrolysis of ester, thioester, amide, peptide and isopeptide bonds formed by the C-terminal Gly of ubiquitin (a 76-residue protein attached to proteins as an intracellular targeting signal).</text>
        <dbReference type="EC" id="3.4.19.12"/>
    </reaction>
</comment>
<dbReference type="InterPro" id="IPR050164">
    <property type="entry name" value="Peptidase_C19"/>
</dbReference>
<dbReference type="GO" id="GO:0006508">
    <property type="term" value="P:proteolysis"/>
    <property type="evidence" value="ECO:0007669"/>
    <property type="project" value="UniProtKB-KW"/>
</dbReference>
<feature type="active site" description="Nucleophile" evidence="16">
    <location>
        <position position="351"/>
    </location>
</feature>
<dbReference type="GO" id="GO:0008270">
    <property type="term" value="F:zinc ion binding"/>
    <property type="evidence" value="ECO:0007669"/>
    <property type="project" value="UniProtKB-KW"/>
</dbReference>
<dbReference type="GO" id="GO:0005829">
    <property type="term" value="C:cytosol"/>
    <property type="evidence" value="ECO:0007669"/>
    <property type="project" value="TreeGrafter"/>
</dbReference>
<accession>A0A2R5GGB5</accession>
<evidence type="ECO:0000256" key="16">
    <source>
        <dbReference type="PIRSR" id="PIRSR016308-1"/>
    </source>
</evidence>
<dbReference type="GO" id="GO:0016579">
    <property type="term" value="P:protein deubiquitination"/>
    <property type="evidence" value="ECO:0007669"/>
    <property type="project" value="InterPro"/>
</dbReference>
<feature type="domain" description="UBA" evidence="20">
    <location>
        <begin position="736"/>
        <end position="776"/>
    </location>
</feature>
<dbReference type="Pfam" id="PF00443">
    <property type="entry name" value="UCH"/>
    <property type="match status" value="1"/>
</dbReference>
<reference evidence="23 24" key="1">
    <citation type="submission" date="2017-12" db="EMBL/GenBank/DDBJ databases">
        <title>Sequencing, de novo assembly and annotation of complete genome of a new Thraustochytrid species, strain FCC1311.</title>
        <authorList>
            <person name="Sedici K."/>
            <person name="Godart F."/>
            <person name="Aiese Cigliano R."/>
            <person name="Sanseverino W."/>
            <person name="Barakat M."/>
            <person name="Ortet P."/>
            <person name="Marechal E."/>
            <person name="Cagnac O."/>
            <person name="Amato A."/>
        </authorList>
    </citation>
    <scope>NUCLEOTIDE SEQUENCE [LARGE SCALE GENOMIC DNA]</scope>
</reference>
<dbReference type="InterPro" id="IPR001607">
    <property type="entry name" value="Znf_UBP"/>
</dbReference>
<dbReference type="Pfam" id="PF17807">
    <property type="entry name" value="zf-UBP_var"/>
    <property type="match status" value="1"/>
</dbReference>
<dbReference type="PIRSF" id="PIRSF016308">
    <property type="entry name" value="UBP"/>
    <property type="match status" value="1"/>
</dbReference>
<dbReference type="InterPro" id="IPR018200">
    <property type="entry name" value="USP_CS"/>
</dbReference>
<dbReference type="Proteomes" id="UP000241890">
    <property type="component" value="Unassembled WGS sequence"/>
</dbReference>
<evidence type="ECO:0000313" key="23">
    <source>
        <dbReference type="EMBL" id="GBG29389.1"/>
    </source>
</evidence>
<dbReference type="EC" id="3.4.19.12" evidence="3"/>
<feature type="binding site" evidence="17">
    <location>
        <position position="211"/>
    </location>
    <ligand>
        <name>Zn(2+)</name>
        <dbReference type="ChEBI" id="CHEBI:29105"/>
    </ligand>
</feature>
<gene>
    <name evidence="23" type="ORF">FCC1311_056112</name>
</gene>
<evidence type="ECO:0000313" key="24">
    <source>
        <dbReference type="Proteomes" id="UP000241890"/>
    </source>
</evidence>
<dbReference type="InterPro" id="IPR016652">
    <property type="entry name" value="Ubiquitinyl_hydrolase"/>
</dbReference>
<evidence type="ECO:0000256" key="17">
    <source>
        <dbReference type="PIRSR" id="PIRSR016308-3"/>
    </source>
</evidence>
<dbReference type="AlphaFoldDB" id="A0A2R5GGB5"/>
<dbReference type="PROSITE" id="PS50030">
    <property type="entry name" value="UBA"/>
    <property type="match status" value="2"/>
</dbReference>
<dbReference type="PROSITE" id="PS00973">
    <property type="entry name" value="USP_2"/>
    <property type="match status" value="1"/>
</dbReference>
<comment type="similarity">
    <text evidence="2">Belongs to the peptidase C19 family.</text>
</comment>
<evidence type="ECO:0000256" key="12">
    <source>
        <dbReference type="ARBA" id="ARBA00022833"/>
    </source>
</evidence>
<protein>
    <recommendedName>
        <fullName evidence="4">Ubiquitin carboxyl-terminal hydrolase 14</fullName>
        <ecNumber evidence="3">3.4.19.12</ecNumber>
    </recommendedName>
    <alternativeName>
        <fullName evidence="13">Deubiquitinating enzyme 14</fullName>
    </alternativeName>
    <alternativeName>
        <fullName evidence="14">Ubiquitin thioesterase 14</fullName>
    </alternativeName>
    <alternativeName>
        <fullName evidence="15">Ubiquitin-specific-processing protease 14</fullName>
    </alternativeName>
</protein>
<dbReference type="PROSITE" id="PS50271">
    <property type="entry name" value="ZF_UBP"/>
    <property type="match status" value="1"/>
</dbReference>
<name>A0A2R5GGB5_9STRA</name>
<evidence type="ECO:0000256" key="11">
    <source>
        <dbReference type="ARBA" id="ARBA00022807"/>
    </source>
</evidence>
<dbReference type="FunFam" id="3.30.40.10:FF:000026">
    <property type="entry name" value="Ubiquitin carboxyl-terminal hydrolase"/>
    <property type="match status" value="1"/>
</dbReference>
<dbReference type="Pfam" id="PF02148">
    <property type="entry name" value="zf-UBP"/>
    <property type="match status" value="1"/>
</dbReference>
<evidence type="ECO:0000256" key="18">
    <source>
        <dbReference type="PROSITE-ProRule" id="PRU00502"/>
    </source>
</evidence>
<evidence type="ECO:0000256" key="1">
    <source>
        <dbReference type="ARBA" id="ARBA00000707"/>
    </source>
</evidence>
<dbReference type="FunFam" id="1.10.8.10:FF:000086">
    <property type="entry name" value="Ubiquitin carboxyl-terminal hydrolase"/>
    <property type="match status" value="1"/>
</dbReference>
<feature type="domain" description="UBA" evidence="20">
    <location>
        <begin position="674"/>
        <end position="715"/>
    </location>
</feature>
<evidence type="ECO:0000256" key="7">
    <source>
        <dbReference type="ARBA" id="ARBA00022737"/>
    </source>
</evidence>
<dbReference type="FunCoup" id="A0A2R5GGB5">
    <property type="interactions" value="366"/>
</dbReference>
<evidence type="ECO:0000256" key="15">
    <source>
        <dbReference type="ARBA" id="ARBA00032096"/>
    </source>
</evidence>
<evidence type="ECO:0000256" key="4">
    <source>
        <dbReference type="ARBA" id="ARBA00014611"/>
    </source>
</evidence>
<evidence type="ECO:0000259" key="20">
    <source>
        <dbReference type="PROSITE" id="PS50030"/>
    </source>
</evidence>
<proteinExistence type="inferred from homology"/>
<keyword evidence="10 23" id="KW-0378">Hydrolase</keyword>
<dbReference type="EMBL" id="BEYU01000056">
    <property type="protein sequence ID" value="GBG29389.1"/>
    <property type="molecule type" value="Genomic_DNA"/>
</dbReference>
<dbReference type="InterPro" id="IPR009060">
    <property type="entry name" value="UBA-like_sf"/>
</dbReference>
<dbReference type="InterPro" id="IPR041432">
    <property type="entry name" value="UBP13_Znf-UBP_var"/>
</dbReference>
<evidence type="ECO:0000256" key="3">
    <source>
        <dbReference type="ARBA" id="ARBA00012759"/>
    </source>
</evidence>
<dbReference type="Gene3D" id="3.30.40.10">
    <property type="entry name" value="Zinc/RING finger domain, C3HC4 (zinc finger)"/>
    <property type="match status" value="2"/>
</dbReference>
<feature type="active site" description="Proton acceptor" evidence="16">
    <location>
        <position position="836"/>
    </location>
</feature>
<sequence length="884" mass="96096">MVVKDEVLAERIAAVASEARAPSGSGARVWKDECGFSFITPEMADDGIFLNMKTLQAYSSLFVGVDHERTGSKLYMYMKWYREKEEQEDTEMTSEKKDEEPTKLAIGVEGGFSPADVIGGKGTLVKEYGFAVYPDLDAVLGYPSESASKLLPASLLEAADAIIAMEDASSQREFEAWDASEEKRPVSKFAENLEQLDNGVRISPDPKTWRCEDSGLTENLWLNLSTGYIGSGRRNWDGSGGTGAALKHFEATGRKYPLAVKLGTITADGKADVYSYDPSEDGMVEDPYLGKHLRHFGINIMDLEKTEKSMMEMEIDLNKSITLSAVLEGDEQLVDCYGPGRVGLYNLGNSCYANSVYQVLFSLSAFRERFFYSEASQAGDRRSLRDRNREKERLRMECFKRAPDEPQTDLETQLVKLAAALSDPSGNGIEALEDDNVVAVAPKMLKDCLGHGHPDFGTREQQDSREYFQFVLDRISRMERANTASYFDAGLRDPSRLFSFLVEERLECQQSGKVKYQNNVSNVLMLSVPAPPSAEAAAAAATAASDDDAKAAAGAKSAETEEAPPPLVSFEACLAASLGDSAAVEVDDYLSPATGQRGKAVQIPSMSSFPQYLAVQLKRYVLGDDWVPKKIDARVPVPRDLDFSAFRGQGLQSGEEELPDLAPDQTTGPPAAATPDEALLQQLTAMGFNENGCKRALLATGNNSAEAAMQWVLEHMGDADFNDPPSTTSAPDAGDSADAESVAMLTSMGFEEDGVKLALKECGGNMERAADWLFSHAAELSDLVAADKAGGGGGSAGEKSAAAQEAEILSENDAREGHYVLRGFISHIGKTPHGGHYLAHCNLSTDLEDDAKDDWVIFNDRKVAKSKNPPFEYGLLYVFERISS</sequence>
<keyword evidence="6 17" id="KW-0479">Metal-binding</keyword>
<dbReference type="SMART" id="SM00290">
    <property type="entry name" value="ZnF_UBP"/>
    <property type="match status" value="1"/>
</dbReference>
<keyword evidence="8 18" id="KW-0863">Zinc-finger</keyword>
<feature type="region of interest" description="Disordered" evidence="19">
    <location>
        <begin position="718"/>
        <end position="737"/>
    </location>
</feature>
<keyword evidence="11" id="KW-0788">Thiol protease</keyword>
<dbReference type="InterPro" id="IPR038765">
    <property type="entry name" value="Papain-like_cys_pep_sf"/>
</dbReference>
<keyword evidence="12 17" id="KW-0862">Zinc</keyword>
<dbReference type="SMART" id="SM00165">
    <property type="entry name" value="UBA"/>
    <property type="match status" value="2"/>
</dbReference>
<keyword evidence="9" id="KW-0833">Ubl conjugation pathway</keyword>
<comment type="caution">
    <text evidence="23">The sequence shown here is derived from an EMBL/GenBank/DDBJ whole genome shotgun (WGS) entry which is preliminary data.</text>
</comment>
<keyword evidence="7" id="KW-0677">Repeat</keyword>
<dbReference type="SUPFAM" id="SSF46934">
    <property type="entry name" value="UBA-like"/>
    <property type="match status" value="1"/>
</dbReference>
<keyword evidence="24" id="KW-1185">Reference proteome</keyword>
<evidence type="ECO:0000256" key="6">
    <source>
        <dbReference type="ARBA" id="ARBA00022723"/>
    </source>
</evidence>
<feature type="domain" description="USP" evidence="21">
    <location>
        <begin position="342"/>
        <end position="882"/>
    </location>
</feature>